<protein>
    <submittedName>
        <fullName evidence="3">DUF4339 domain-containing protein</fullName>
    </submittedName>
</protein>
<dbReference type="EMBL" id="CP060711">
    <property type="protein sequence ID" value="QNN45563.1"/>
    <property type="molecule type" value="Genomic_DNA"/>
</dbReference>
<sequence length="187" mass="21199">MTETQATTTHWFYEENGQKKGPIPEDEMIRLIGSSGIPRGTPVWTQGFPEWLKIENTELRAHLDNSSAPPPLSGEHINNTVAWVLAFAPLIGYFLEWIIAGMAHGGNEYAAQADMDNGKYWFVTLALNIALSVFDEKRLKDAGHDTRKFKGWVWLVPVYLYQRAKATKQNLAYFIIWIVCFALVLLA</sequence>
<feature type="transmembrane region" description="Helical" evidence="1">
    <location>
        <begin position="81"/>
        <end position="100"/>
    </location>
</feature>
<evidence type="ECO:0000259" key="2">
    <source>
        <dbReference type="Pfam" id="PF14237"/>
    </source>
</evidence>
<evidence type="ECO:0000313" key="3">
    <source>
        <dbReference type="EMBL" id="QNN45563.1"/>
    </source>
</evidence>
<feature type="domain" description="GYF" evidence="2">
    <location>
        <begin position="11"/>
        <end position="56"/>
    </location>
</feature>
<evidence type="ECO:0000313" key="4">
    <source>
        <dbReference type="Proteomes" id="UP000515977"/>
    </source>
</evidence>
<dbReference type="InterPro" id="IPR025640">
    <property type="entry name" value="GYF_2"/>
</dbReference>
<dbReference type="AlphaFoldDB" id="A0A7G9QQD8"/>
<keyword evidence="1" id="KW-0472">Membrane</keyword>
<keyword evidence="1" id="KW-1133">Transmembrane helix</keyword>
<dbReference type="Proteomes" id="UP000515977">
    <property type="component" value="Chromosome"/>
</dbReference>
<keyword evidence="1" id="KW-0812">Transmembrane</keyword>
<gene>
    <name evidence="3" type="ORF">H9L17_10070</name>
</gene>
<name>A0A7G9QQD8_9GAMM</name>
<keyword evidence="4" id="KW-1185">Reference proteome</keyword>
<organism evidence="3 4">
    <name type="scientific">Thermomonas brevis</name>
    <dbReference type="NCBI Taxonomy" id="215691"/>
    <lineage>
        <taxon>Bacteria</taxon>
        <taxon>Pseudomonadati</taxon>
        <taxon>Pseudomonadota</taxon>
        <taxon>Gammaproteobacteria</taxon>
        <taxon>Lysobacterales</taxon>
        <taxon>Lysobacteraceae</taxon>
        <taxon>Thermomonas</taxon>
    </lineage>
</organism>
<proteinExistence type="predicted"/>
<feature type="transmembrane region" description="Helical" evidence="1">
    <location>
        <begin position="120"/>
        <end position="139"/>
    </location>
</feature>
<evidence type="ECO:0000256" key="1">
    <source>
        <dbReference type="SAM" id="Phobius"/>
    </source>
</evidence>
<dbReference type="Pfam" id="PF14237">
    <property type="entry name" value="GYF_2"/>
    <property type="match status" value="1"/>
</dbReference>
<accession>A0A7G9QQD8</accession>
<reference evidence="3 4" key="1">
    <citation type="submission" date="2020-08" db="EMBL/GenBank/DDBJ databases">
        <title>Genome sequence of Thermomonas brevis KACC 16975T.</title>
        <authorList>
            <person name="Hyun D.-W."/>
            <person name="Bae J.-W."/>
        </authorList>
    </citation>
    <scope>NUCLEOTIDE SEQUENCE [LARGE SCALE GENOMIC DNA]</scope>
    <source>
        <strain evidence="3 4">KACC 16975</strain>
    </source>
</reference>
<dbReference type="RefSeq" id="WP_187569331.1">
    <property type="nucleotide sequence ID" value="NZ_CP060711.1"/>
</dbReference>
<feature type="transmembrane region" description="Helical" evidence="1">
    <location>
        <begin position="170"/>
        <end position="186"/>
    </location>
</feature>
<dbReference type="KEGG" id="tbv:H9L17_10070"/>